<dbReference type="InterPro" id="IPR007696">
    <property type="entry name" value="DNA_mismatch_repair_MutS_core"/>
</dbReference>
<comment type="similarity">
    <text evidence="1 9 10">Belongs to the DNA mismatch repair MutS family.</text>
</comment>
<evidence type="ECO:0000256" key="9">
    <source>
        <dbReference type="HAMAP-Rule" id="MF_00096"/>
    </source>
</evidence>
<keyword evidence="5 9" id="KW-0067">ATP-binding</keyword>
<dbReference type="GO" id="GO:0005524">
    <property type="term" value="F:ATP binding"/>
    <property type="evidence" value="ECO:0007669"/>
    <property type="project" value="UniProtKB-UniRule"/>
</dbReference>
<dbReference type="Pfam" id="PF05188">
    <property type="entry name" value="MutS_II"/>
    <property type="match status" value="1"/>
</dbReference>
<dbReference type="InterPro" id="IPR036678">
    <property type="entry name" value="MutS_con_dom_sf"/>
</dbReference>
<dbReference type="PIRSF" id="PIRSF037677">
    <property type="entry name" value="DNA_mis_repair_Msh6"/>
    <property type="match status" value="1"/>
</dbReference>
<evidence type="ECO:0000256" key="1">
    <source>
        <dbReference type="ARBA" id="ARBA00006271"/>
    </source>
</evidence>
<evidence type="ECO:0000256" key="3">
    <source>
        <dbReference type="ARBA" id="ARBA00022741"/>
    </source>
</evidence>
<dbReference type="Proteomes" id="UP000885931">
    <property type="component" value="Unassembled WGS sequence"/>
</dbReference>
<dbReference type="GO" id="GO:0140664">
    <property type="term" value="F:ATP-dependent DNA damage sensor activity"/>
    <property type="evidence" value="ECO:0007669"/>
    <property type="project" value="InterPro"/>
</dbReference>
<dbReference type="Gene3D" id="6.10.140.430">
    <property type="match status" value="1"/>
</dbReference>
<keyword evidence="11" id="KW-0175">Coiled coil</keyword>
<dbReference type="SUPFAM" id="SSF55271">
    <property type="entry name" value="DNA repair protein MutS, domain I"/>
    <property type="match status" value="1"/>
</dbReference>
<evidence type="ECO:0000256" key="11">
    <source>
        <dbReference type="SAM" id="Coils"/>
    </source>
</evidence>
<feature type="domain" description="DNA mismatch repair proteins mutS family" evidence="12">
    <location>
        <begin position="690"/>
        <end position="706"/>
    </location>
</feature>
<keyword evidence="3 9" id="KW-0547">Nucleotide-binding</keyword>
<dbReference type="Pfam" id="PF01624">
    <property type="entry name" value="MutS_I"/>
    <property type="match status" value="1"/>
</dbReference>
<dbReference type="InterPro" id="IPR036187">
    <property type="entry name" value="DNA_mismatch_repair_MutS_sf"/>
</dbReference>
<dbReference type="FunFam" id="3.40.50.300:FF:000870">
    <property type="entry name" value="MutS protein homolog 4"/>
    <property type="match status" value="1"/>
</dbReference>
<evidence type="ECO:0000256" key="8">
    <source>
        <dbReference type="ARBA" id="ARBA00024647"/>
    </source>
</evidence>
<dbReference type="PROSITE" id="PS00486">
    <property type="entry name" value="DNA_MISMATCH_REPAIR_2"/>
    <property type="match status" value="1"/>
</dbReference>
<organism evidence="13">
    <name type="scientific">candidate division WOR-3 bacterium</name>
    <dbReference type="NCBI Taxonomy" id="2052148"/>
    <lineage>
        <taxon>Bacteria</taxon>
        <taxon>Bacteria division WOR-3</taxon>
    </lineage>
</organism>
<evidence type="ECO:0000256" key="10">
    <source>
        <dbReference type="RuleBase" id="RU003756"/>
    </source>
</evidence>
<name>A0A7C1B357_UNCW3</name>
<dbReference type="InterPro" id="IPR045076">
    <property type="entry name" value="MutS"/>
</dbReference>
<comment type="function">
    <text evidence="8 9">This protein is involved in the repair of mismatches in DNA. It is possible that it carries out the mismatch recognition step. This protein has a weak ATPase activity.</text>
</comment>
<dbReference type="NCBIfam" id="TIGR01070">
    <property type="entry name" value="mutS1"/>
    <property type="match status" value="1"/>
</dbReference>
<dbReference type="EMBL" id="DRBW01000046">
    <property type="protein sequence ID" value="HDM89819.1"/>
    <property type="molecule type" value="Genomic_DNA"/>
</dbReference>
<dbReference type="SUPFAM" id="SSF53150">
    <property type="entry name" value="DNA repair protein MutS, domain II"/>
    <property type="match status" value="1"/>
</dbReference>
<protein>
    <recommendedName>
        <fullName evidence="2 9">DNA mismatch repair protein MutS</fullName>
    </recommendedName>
</protein>
<evidence type="ECO:0000256" key="5">
    <source>
        <dbReference type="ARBA" id="ARBA00022840"/>
    </source>
</evidence>
<dbReference type="Pfam" id="PF05190">
    <property type="entry name" value="MutS_IV"/>
    <property type="match status" value="1"/>
</dbReference>
<feature type="binding site" evidence="9">
    <location>
        <begin position="616"/>
        <end position="623"/>
    </location>
    <ligand>
        <name>ATP</name>
        <dbReference type="ChEBI" id="CHEBI:30616"/>
    </ligand>
</feature>
<evidence type="ECO:0000256" key="2">
    <source>
        <dbReference type="ARBA" id="ARBA00021982"/>
    </source>
</evidence>
<dbReference type="InterPro" id="IPR000432">
    <property type="entry name" value="DNA_mismatch_repair_MutS_C"/>
</dbReference>
<dbReference type="Gene3D" id="3.40.1170.10">
    <property type="entry name" value="DNA repair protein MutS, domain I"/>
    <property type="match status" value="1"/>
</dbReference>
<evidence type="ECO:0000256" key="7">
    <source>
        <dbReference type="ARBA" id="ARBA00023204"/>
    </source>
</evidence>
<dbReference type="InterPro" id="IPR007861">
    <property type="entry name" value="DNA_mismatch_repair_MutS_clamp"/>
</dbReference>
<dbReference type="SUPFAM" id="SSF48334">
    <property type="entry name" value="DNA repair protein MutS, domain III"/>
    <property type="match status" value="1"/>
</dbReference>
<evidence type="ECO:0000256" key="6">
    <source>
        <dbReference type="ARBA" id="ARBA00023125"/>
    </source>
</evidence>
<sequence>MHVRKKSDTSRKGESGISPILKQYLEVKARHPEELLFFRMGDFYELFFEDAEKASRVLDITLTSKPMGKGHRVPLAGIPVKAAESYLARLLKAGYRVAICEQTGEGKGLMKREVVEVITPGTVFSPSLLSADRHNYLGALLEKGGRLYAALCDLTTGDFFVFEAERERALEELRKRGVAEVLFPEEMDPPEGPWSPTPYPSLYFEPDFAEDVLKRFFGVLSLEGFGLKSGESSIGAAGALLHYLKGKKEGMLDHLRGLRKLNLLSRMYLDSKTIRNLELVEKIRPEEGSTLREVINRTKTPMGARKLTESIISPMTDKGQIITRLNRVEALVENERTLREVSELLKGIKDLERMTARIAAGRSSPPEFVRLASSLEKLPHLRENLLGINVFRDLVGELPDLSELTENIRKVIVDDPPAATDQGGFVREGIDPELDELRELALGGKSRILEIEKKEREKTGIPTLKVGYNTVFGYYIEVTKAHLNKVPAHYVRKQTLTSAERFITEELKNLENLILGAEEKAIAREREHLERLRENVKLRAGDIKRAADIVGEIDLVAGFAEIALKNRYVKPLIRDDDVLLIRGGRHPVVEVLQDEPFVPNDTYMDTEENRILIITGPNMAGKSTYLRQVALIVIMAQMGSFVPADEAEIGIVDRVFTRIGASDDLSRGVSTFMAEMIETSQILANATRKSLIILDEVGRGTSTYDGVAIAWSVIEYINEKVKAKTLFATHYHELAELGRRLKGVKNYTVSVREWGDEVIFLRKVVPGETDRSYGIHVAKLAGLPREVIDRAKEILEIIERRNAIRATFRPDMVQLSLFGGEDPLRKRIKELKLDEITPKEALDLLYNLKEELEK</sequence>
<dbReference type="PANTHER" id="PTHR11361:SF34">
    <property type="entry name" value="DNA MISMATCH REPAIR PROTEIN MSH1, MITOCHONDRIAL"/>
    <property type="match status" value="1"/>
</dbReference>
<evidence type="ECO:0000259" key="12">
    <source>
        <dbReference type="PROSITE" id="PS00486"/>
    </source>
</evidence>
<accession>A0A7C1B357</accession>
<gene>
    <name evidence="9 13" type="primary">mutS</name>
    <name evidence="13" type="ORF">ENG67_01245</name>
</gene>
<dbReference type="GO" id="GO:0006298">
    <property type="term" value="P:mismatch repair"/>
    <property type="evidence" value="ECO:0007669"/>
    <property type="project" value="UniProtKB-UniRule"/>
</dbReference>
<keyword evidence="4 9" id="KW-0227">DNA damage</keyword>
<dbReference type="Gene3D" id="3.30.420.110">
    <property type="entry name" value="MutS, connector domain"/>
    <property type="match status" value="1"/>
</dbReference>
<dbReference type="InterPro" id="IPR005748">
    <property type="entry name" value="DNA_mismatch_repair_MutS"/>
</dbReference>
<dbReference type="PANTHER" id="PTHR11361">
    <property type="entry name" value="DNA MISMATCH REPAIR PROTEIN MUTS FAMILY MEMBER"/>
    <property type="match status" value="1"/>
</dbReference>
<dbReference type="CDD" id="cd03284">
    <property type="entry name" value="ABC_MutS1"/>
    <property type="match status" value="1"/>
</dbReference>
<feature type="coiled-coil region" evidence="11">
    <location>
        <begin position="500"/>
        <end position="535"/>
    </location>
</feature>
<reference evidence="13" key="1">
    <citation type="journal article" date="2020" name="mSystems">
        <title>Genome- and Community-Level Interaction Insights into Carbon Utilization and Element Cycling Functions of Hydrothermarchaeota in Hydrothermal Sediment.</title>
        <authorList>
            <person name="Zhou Z."/>
            <person name="Liu Y."/>
            <person name="Xu W."/>
            <person name="Pan J."/>
            <person name="Luo Z.H."/>
            <person name="Li M."/>
        </authorList>
    </citation>
    <scope>NUCLEOTIDE SEQUENCE [LARGE SCALE GENOMIC DNA]</scope>
    <source>
        <strain evidence="13">HyVt-237</strain>
    </source>
</reference>
<dbReference type="InterPro" id="IPR027417">
    <property type="entry name" value="P-loop_NTPase"/>
</dbReference>
<keyword evidence="7 9" id="KW-0234">DNA repair</keyword>
<dbReference type="Pfam" id="PF05192">
    <property type="entry name" value="MutS_III"/>
    <property type="match status" value="1"/>
</dbReference>
<dbReference type="InterPro" id="IPR017261">
    <property type="entry name" value="DNA_mismatch_repair_MutS/MSH"/>
</dbReference>
<proteinExistence type="inferred from homology"/>
<dbReference type="Gene3D" id="1.10.1420.10">
    <property type="match status" value="2"/>
</dbReference>
<dbReference type="SUPFAM" id="SSF52540">
    <property type="entry name" value="P-loop containing nucleoside triphosphate hydrolases"/>
    <property type="match status" value="1"/>
</dbReference>
<dbReference type="Gene3D" id="3.40.50.300">
    <property type="entry name" value="P-loop containing nucleotide triphosphate hydrolases"/>
    <property type="match status" value="1"/>
</dbReference>
<dbReference type="AlphaFoldDB" id="A0A7C1B357"/>
<dbReference type="GO" id="GO:0005829">
    <property type="term" value="C:cytosol"/>
    <property type="evidence" value="ECO:0007669"/>
    <property type="project" value="TreeGrafter"/>
</dbReference>
<evidence type="ECO:0000256" key="4">
    <source>
        <dbReference type="ARBA" id="ARBA00022763"/>
    </source>
</evidence>
<dbReference type="GO" id="GO:0003684">
    <property type="term" value="F:damaged DNA binding"/>
    <property type="evidence" value="ECO:0007669"/>
    <property type="project" value="UniProtKB-UniRule"/>
</dbReference>
<dbReference type="NCBIfam" id="NF003810">
    <property type="entry name" value="PRK05399.1"/>
    <property type="match status" value="1"/>
</dbReference>
<dbReference type="Pfam" id="PF00488">
    <property type="entry name" value="MutS_V"/>
    <property type="match status" value="1"/>
</dbReference>
<dbReference type="InterPro" id="IPR016151">
    <property type="entry name" value="DNA_mismatch_repair_MutS_N"/>
</dbReference>
<dbReference type="SMART" id="SM00533">
    <property type="entry name" value="MUTSd"/>
    <property type="match status" value="1"/>
</dbReference>
<dbReference type="InterPro" id="IPR007695">
    <property type="entry name" value="DNA_mismatch_repair_MutS-lik_N"/>
</dbReference>
<keyword evidence="6 9" id="KW-0238">DNA-binding</keyword>
<evidence type="ECO:0000313" key="13">
    <source>
        <dbReference type="EMBL" id="HDM89819.1"/>
    </source>
</evidence>
<comment type="caution">
    <text evidence="13">The sequence shown here is derived from an EMBL/GenBank/DDBJ whole genome shotgun (WGS) entry which is preliminary data.</text>
</comment>
<dbReference type="SMART" id="SM00534">
    <property type="entry name" value="MUTSac"/>
    <property type="match status" value="1"/>
</dbReference>
<dbReference type="InterPro" id="IPR007860">
    <property type="entry name" value="DNA_mmatch_repair_MutS_con_dom"/>
</dbReference>
<dbReference type="HAMAP" id="MF_00096">
    <property type="entry name" value="MutS"/>
    <property type="match status" value="1"/>
</dbReference>
<dbReference type="GO" id="GO:0030983">
    <property type="term" value="F:mismatched DNA binding"/>
    <property type="evidence" value="ECO:0007669"/>
    <property type="project" value="InterPro"/>
</dbReference>